<evidence type="ECO:0000256" key="10">
    <source>
        <dbReference type="ARBA" id="ARBA00040757"/>
    </source>
</evidence>
<proteinExistence type="inferred from homology"/>
<dbReference type="GO" id="GO:0019843">
    <property type="term" value="F:rRNA binding"/>
    <property type="evidence" value="ECO:0007669"/>
    <property type="project" value="UniProtKB-KW"/>
</dbReference>
<dbReference type="EMBL" id="GL377565">
    <property type="protein sequence ID" value="EFJ38540.1"/>
    <property type="molecule type" value="Genomic_DNA"/>
</dbReference>
<dbReference type="GO" id="GO:0006412">
    <property type="term" value="P:translation"/>
    <property type="evidence" value="ECO:0007669"/>
    <property type="project" value="InterPro"/>
</dbReference>
<evidence type="ECO:0000256" key="11">
    <source>
        <dbReference type="ARBA" id="ARBA00042802"/>
    </source>
</evidence>
<dbReference type="PROSITE" id="PS50159">
    <property type="entry name" value="RIBOSOMAL_S13_2"/>
    <property type="match status" value="1"/>
</dbReference>
<dbReference type="HOGENOM" id="CLU_103849_1_2_1"/>
<dbReference type="InterPro" id="IPR001892">
    <property type="entry name" value="Ribosomal_uS13"/>
</dbReference>
<dbReference type="KEGG" id="smo:SELMODRAFT_75308"/>
<evidence type="ECO:0000313" key="14">
    <source>
        <dbReference type="EMBL" id="EFJ38540.1"/>
    </source>
</evidence>
<dbReference type="Gene3D" id="1.10.8.50">
    <property type="match status" value="1"/>
</dbReference>
<reference evidence="14 15" key="1">
    <citation type="journal article" date="2011" name="Science">
        <title>The Selaginella genome identifies genetic changes associated with the evolution of vascular plants.</title>
        <authorList>
            <person name="Banks J.A."/>
            <person name="Nishiyama T."/>
            <person name="Hasebe M."/>
            <person name="Bowman J.L."/>
            <person name="Gribskov M."/>
            <person name="dePamphilis C."/>
            <person name="Albert V.A."/>
            <person name="Aono N."/>
            <person name="Aoyama T."/>
            <person name="Ambrose B.A."/>
            <person name="Ashton N.W."/>
            <person name="Axtell M.J."/>
            <person name="Barker E."/>
            <person name="Barker M.S."/>
            <person name="Bennetzen J.L."/>
            <person name="Bonawitz N.D."/>
            <person name="Chapple C."/>
            <person name="Cheng C."/>
            <person name="Correa L.G."/>
            <person name="Dacre M."/>
            <person name="DeBarry J."/>
            <person name="Dreyer I."/>
            <person name="Elias M."/>
            <person name="Engstrom E.M."/>
            <person name="Estelle M."/>
            <person name="Feng L."/>
            <person name="Finet C."/>
            <person name="Floyd S.K."/>
            <person name="Frommer W.B."/>
            <person name="Fujita T."/>
            <person name="Gramzow L."/>
            <person name="Gutensohn M."/>
            <person name="Harholt J."/>
            <person name="Hattori M."/>
            <person name="Heyl A."/>
            <person name="Hirai T."/>
            <person name="Hiwatashi Y."/>
            <person name="Ishikawa M."/>
            <person name="Iwata M."/>
            <person name="Karol K.G."/>
            <person name="Koehler B."/>
            <person name="Kolukisaoglu U."/>
            <person name="Kubo M."/>
            <person name="Kurata T."/>
            <person name="Lalonde S."/>
            <person name="Li K."/>
            <person name="Li Y."/>
            <person name="Litt A."/>
            <person name="Lyons E."/>
            <person name="Manning G."/>
            <person name="Maruyama T."/>
            <person name="Michael T.P."/>
            <person name="Mikami K."/>
            <person name="Miyazaki S."/>
            <person name="Morinaga S."/>
            <person name="Murata T."/>
            <person name="Mueller-Roeber B."/>
            <person name="Nelson D.R."/>
            <person name="Obara M."/>
            <person name="Oguri Y."/>
            <person name="Olmstead R.G."/>
            <person name="Onodera N."/>
            <person name="Petersen B.L."/>
            <person name="Pils B."/>
            <person name="Prigge M."/>
            <person name="Rensing S.A."/>
            <person name="Riano-Pachon D.M."/>
            <person name="Roberts A.W."/>
            <person name="Sato Y."/>
            <person name="Scheller H.V."/>
            <person name="Schulz B."/>
            <person name="Schulz C."/>
            <person name="Shakirov E.V."/>
            <person name="Shibagaki N."/>
            <person name="Shinohara N."/>
            <person name="Shippen D.E."/>
            <person name="Soerensen I."/>
            <person name="Sotooka R."/>
            <person name="Sugimoto N."/>
            <person name="Sugita M."/>
            <person name="Sumikawa N."/>
            <person name="Tanurdzic M."/>
            <person name="Theissen G."/>
            <person name="Ulvskov P."/>
            <person name="Wakazuki S."/>
            <person name="Weng J.K."/>
            <person name="Willats W.W."/>
            <person name="Wipf D."/>
            <person name="Wolf P.G."/>
            <person name="Yang L."/>
            <person name="Zimmer A.D."/>
            <person name="Zhu Q."/>
            <person name="Mitros T."/>
            <person name="Hellsten U."/>
            <person name="Loque D."/>
            <person name="Otillar R."/>
            <person name="Salamov A."/>
            <person name="Schmutz J."/>
            <person name="Shapiro H."/>
            <person name="Lindquist E."/>
            <person name="Lucas S."/>
            <person name="Rokhsar D."/>
            <person name="Grigoriev I.V."/>
        </authorList>
    </citation>
    <scope>NUCLEOTIDE SEQUENCE [LARGE SCALE GENOMIC DNA]</scope>
</reference>
<dbReference type="PANTHER" id="PTHR10871:SF8">
    <property type="entry name" value="SMALL RIBOSOMAL SUBUNIT PROTEIN US13M"/>
    <property type="match status" value="1"/>
</dbReference>
<dbReference type="SUPFAM" id="SSF46946">
    <property type="entry name" value="S13-like H2TH domain"/>
    <property type="match status" value="1"/>
</dbReference>
<dbReference type="InterPro" id="IPR027437">
    <property type="entry name" value="Rbsml_uS13_C"/>
</dbReference>
<name>D8QR07_SELML</name>
<keyword evidence="6" id="KW-0496">Mitochondrion</keyword>
<comment type="subcellular location">
    <subcellularLocation>
        <location evidence="1">Mitochondrion</location>
    </subcellularLocation>
</comment>
<dbReference type="Proteomes" id="UP000001514">
    <property type="component" value="Unassembled WGS sequence"/>
</dbReference>
<evidence type="ECO:0000256" key="5">
    <source>
        <dbReference type="ARBA" id="ARBA00022980"/>
    </source>
</evidence>
<evidence type="ECO:0000256" key="4">
    <source>
        <dbReference type="ARBA" id="ARBA00022884"/>
    </source>
</evidence>
<evidence type="ECO:0000313" key="13">
    <source>
        <dbReference type="EMBL" id="EFJ31606.1"/>
    </source>
</evidence>
<dbReference type="KEGG" id="smo:SELMODRAFT_87518"/>
<comment type="subunit">
    <text evidence="9">Part of the small ribosomal subunit.</text>
</comment>
<dbReference type="GO" id="GO:0015935">
    <property type="term" value="C:small ribosomal subunit"/>
    <property type="evidence" value="ECO:0000318"/>
    <property type="project" value="GO_Central"/>
</dbReference>
<evidence type="ECO:0000256" key="2">
    <source>
        <dbReference type="ARBA" id="ARBA00008080"/>
    </source>
</evidence>
<comment type="similarity">
    <text evidence="2 12">Belongs to the universal ribosomal protein uS13 family.</text>
</comment>
<evidence type="ECO:0000256" key="6">
    <source>
        <dbReference type="ARBA" id="ARBA00023128"/>
    </source>
</evidence>
<dbReference type="eggNOG" id="KOG3311">
    <property type="taxonomic scope" value="Eukaryota"/>
</dbReference>
<accession>D8QR07</accession>
<dbReference type="Gene3D" id="4.10.910.10">
    <property type="entry name" value="30s ribosomal protein s13, domain 2"/>
    <property type="match status" value="1"/>
</dbReference>
<keyword evidence="15" id="KW-1185">Reference proteome</keyword>
<dbReference type="Gramene" id="EFJ31606">
    <property type="protein sequence ID" value="EFJ31606"/>
    <property type="gene ID" value="SELMODRAFT_87518"/>
</dbReference>
<evidence type="ECO:0000313" key="15">
    <source>
        <dbReference type="Proteomes" id="UP000001514"/>
    </source>
</evidence>
<dbReference type="InParanoid" id="D8QR07"/>
<dbReference type="Gramene" id="EFJ38540">
    <property type="protein sequence ID" value="EFJ38540"/>
    <property type="gene ID" value="SELMODRAFT_75308"/>
</dbReference>
<dbReference type="PANTHER" id="PTHR10871">
    <property type="entry name" value="30S RIBOSOMAL PROTEIN S13/40S RIBOSOMAL PROTEIN S18"/>
    <property type="match status" value="1"/>
</dbReference>
<evidence type="ECO:0000256" key="8">
    <source>
        <dbReference type="ARBA" id="ARBA00037439"/>
    </source>
</evidence>
<dbReference type="PROSITE" id="PS00646">
    <property type="entry name" value="RIBOSOMAL_S13_1"/>
    <property type="match status" value="1"/>
</dbReference>
<evidence type="ECO:0000256" key="7">
    <source>
        <dbReference type="ARBA" id="ARBA00023274"/>
    </source>
</evidence>
<dbReference type="AlphaFoldDB" id="D8QR07"/>
<dbReference type="InterPro" id="IPR010979">
    <property type="entry name" value="Ribosomal_uS13-like_H2TH"/>
</dbReference>
<evidence type="ECO:0000256" key="12">
    <source>
        <dbReference type="RuleBase" id="RU003830"/>
    </source>
</evidence>
<dbReference type="STRING" id="88036.D8QR07"/>
<dbReference type="EMBL" id="GL377573">
    <property type="protein sequence ID" value="EFJ31606.1"/>
    <property type="molecule type" value="Genomic_DNA"/>
</dbReference>
<dbReference type="OMA" id="THTNARN"/>
<evidence type="ECO:0000256" key="9">
    <source>
        <dbReference type="ARBA" id="ARBA00038537"/>
    </source>
</evidence>
<keyword evidence="3" id="KW-0699">rRNA-binding</keyword>
<keyword evidence="5 12" id="KW-0689">Ribosomal protein</keyword>
<dbReference type="PIRSF" id="PIRSF002134">
    <property type="entry name" value="Ribosomal_S13"/>
    <property type="match status" value="1"/>
</dbReference>
<dbReference type="Pfam" id="PF00416">
    <property type="entry name" value="Ribosomal_S13"/>
    <property type="match status" value="1"/>
</dbReference>
<dbReference type="InterPro" id="IPR018269">
    <property type="entry name" value="Ribosomal_uS13_CS"/>
</dbReference>
<gene>
    <name evidence="14" type="ORF">SELMODRAFT_75308</name>
    <name evidence="13" type="ORF">SELMODRAFT_87518</name>
</gene>
<keyword evidence="7 12" id="KW-0687">Ribonucleoprotein</keyword>
<sequence>MNKAVKFALPRIYGVGRRKAAEICAVFGIGDDVKMNSVPDELFNRMMNYIHENHLVEKELALSVQMDIKRLISIGSYRGYRHTVGLPLRGQRTHTNAMSARITELEKLKKILR</sequence>
<evidence type="ECO:0000256" key="1">
    <source>
        <dbReference type="ARBA" id="ARBA00004173"/>
    </source>
</evidence>
<dbReference type="GO" id="GO:0003735">
    <property type="term" value="F:structural constituent of ribosome"/>
    <property type="evidence" value="ECO:0007669"/>
    <property type="project" value="InterPro"/>
</dbReference>
<dbReference type="GO" id="GO:0005739">
    <property type="term" value="C:mitochondrion"/>
    <property type="evidence" value="ECO:0000318"/>
    <property type="project" value="GO_Central"/>
</dbReference>
<keyword evidence="4" id="KW-0694">RNA-binding</keyword>
<protein>
    <recommendedName>
        <fullName evidence="10">Small ribosomal subunit protein uS13m</fullName>
    </recommendedName>
    <alternativeName>
        <fullName evidence="11">Ribosomal protein S13, mitochondrial</fullName>
    </alternativeName>
</protein>
<organism evidence="15">
    <name type="scientific">Selaginella moellendorffii</name>
    <name type="common">Spikemoss</name>
    <dbReference type="NCBI Taxonomy" id="88036"/>
    <lineage>
        <taxon>Eukaryota</taxon>
        <taxon>Viridiplantae</taxon>
        <taxon>Streptophyta</taxon>
        <taxon>Embryophyta</taxon>
        <taxon>Tracheophyta</taxon>
        <taxon>Lycopodiopsida</taxon>
        <taxon>Selaginellales</taxon>
        <taxon>Selaginellaceae</taxon>
        <taxon>Selaginella</taxon>
    </lineage>
</organism>
<evidence type="ECO:0000256" key="3">
    <source>
        <dbReference type="ARBA" id="ARBA00022730"/>
    </source>
</evidence>
<comment type="function">
    <text evidence="8">Located at the top of the head of the small subunit, it contacts several helices of the 18S rRNA.</text>
</comment>
<dbReference type="OrthoDB" id="525520at2759"/>